<name>A0ABY3X9M9_9GAMM</name>
<evidence type="ECO:0000313" key="2">
    <source>
        <dbReference type="Proteomes" id="UP000829194"/>
    </source>
</evidence>
<gene>
    <name evidence="1" type="ORF">MOV92_22980</name>
</gene>
<dbReference type="RefSeq" id="WP_057944781.1">
    <property type="nucleotide sequence ID" value="NZ_CP011131.1"/>
</dbReference>
<proteinExistence type="predicted"/>
<protein>
    <submittedName>
        <fullName evidence="1">Uncharacterized protein</fullName>
    </submittedName>
</protein>
<organism evidence="1 2">
    <name type="scientific">Lysobacter gummosus</name>
    <dbReference type="NCBI Taxonomy" id="262324"/>
    <lineage>
        <taxon>Bacteria</taxon>
        <taxon>Pseudomonadati</taxon>
        <taxon>Pseudomonadota</taxon>
        <taxon>Gammaproteobacteria</taxon>
        <taxon>Lysobacterales</taxon>
        <taxon>Lysobacteraceae</taxon>
        <taxon>Lysobacter</taxon>
    </lineage>
</organism>
<evidence type="ECO:0000313" key="1">
    <source>
        <dbReference type="EMBL" id="UNP29298.1"/>
    </source>
</evidence>
<reference evidence="1 2" key="1">
    <citation type="submission" date="2022-03" db="EMBL/GenBank/DDBJ databases">
        <title>Complete genome sequence of Lysobacter capsici VKM B-2533 and Lysobacter gummosus 10.1.1, promising sources of lytic agents.</title>
        <authorList>
            <person name="Tarlachkov S.V."/>
            <person name="Kudryakova I.V."/>
            <person name="Afoshin A.S."/>
            <person name="Leontyevskaya E.A."/>
            <person name="Leontyevskaya N.V."/>
        </authorList>
    </citation>
    <scope>NUCLEOTIDE SEQUENCE [LARGE SCALE GENOMIC DNA]</scope>
    <source>
        <strain evidence="1 2">10.1.1</strain>
    </source>
</reference>
<dbReference type="Proteomes" id="UP000829194">
    <property type="component" value="Chromosome"/>
</dbReference>
<keyword evidence="2" id="KW-1185">Reference proteome</keyword>
<accession>A0ABY3X9M9</accession>
<dbReference type="EMBL" id="CP093547">
    <property type="protein sequence ID" value="UNP29298.1"/>
    <property type="molecule type" value="Genomic_DNA"/>
</dbReference>
<sequence length="101" mass="11556">MGIDVFWKDEQGKVLGVVEDNGALSKLSRVFYRQSSSVCLRYIDPAGDACFNQQQLSVLLMELRLLLPEITDARPREHLQAIMRLLEGAEMVHTYIWFIGD</sequence>